<keyword evidence="2" id="KW-1185">Reference proteome</keyword>
<dbReference type="AlphaFoldDB" id="A0A8H5H2W8"/>
<dbReference type="Proteomes" id="UP000565441">
    <property type="component" value="Unassembled WGS sequence"/>
</dbReference>
<evidence type="ECO:0000313" key="2">
    <source>
        <dbReference type="Proteomes" id="UP000565441"/>
    </source>
</evidence>
<protein>
    <submittedName>
        <fullName evidence="1">Uncharacterized protein</fullName>
    </submittedName>
</protein>
<evidence type="ECO:0000313" key="1">
    <source>
        <dbReference type="EMBL" id="KAF5375732.1"/>
    </source>
</evidence>
<dbReference type="OrthoDB" id="2951854at2759"/>
<reference evidence="1 2" key="1">
    <citation type="journal article" date="2020" name="ISME J.">
        <title>Uncovering the hidden diversity of litter-decomposition mechanisms in mushroom-forming fungi.</title>
        <authorList>
            <person name="Floudas D."/>
            <person name="Bentzer J."/>
            <person name="Ahren D."/>
            <person name="Johansson T."/>
            <person name="Persson P."/>
            <person name="Tunlid A."/>
        </authorList>
    </citation>
    <scope>NUCLEOTIDE SEQUENCE [LARGE SCALE GENOMIC DNA]</scope>
    <source>
        <strain evidence="1 2">CBS 661.87</strain>
    </source>
</reference>
<organism evidence="1 2">
    <name type="scientific">Tricholomella constricta</name>
    <dbReference type="NCBI Taxonomy" id="117010"/>
    <lineage>
        <taxon>Eukaryota</taxon>
        <taxon>Fungi</taxon>
        <taxon>Dikarya</taxon>
        <taxon>Basidiomycota</taxon>
        <taxon>Agaricomycotina</taxon>
        <taxon>Agaricomycetes</taxon>
        <taxon>Agaricomycetidae</taxon>
        <taxon>Agaricales</taxon>
        <taxon>Tricholomatineae</taxon>
        <taxon>Lyophyllaceae</taxon>
        <taxon>Tricholomella</taxon>
    </lineage>
</organism>
<proteinExistence type="predicted"/>
<name>A0A8H5H2W8_9AGAR</name>
<accession>A0A8H5H2W8</accession>
<sequence>MRSLGNLCRTYSEHSEPALQLALSSSSYISNSALIPALVVSKAVGYASTAEPRYFFDDLKDVAAKQYIQKVTSIGSWVIYNQPNGIEIT</sequence>
<gene>
    <name evidence="1" type="ORF">D9615_009402</name>
</gene>
<comment type="caution">
    <text evidence="1">The sequence shown here is derived from an EMBL/GenBank/DDBJ whole genome shotgun (WGS) entry which is preliminary data.</text>
</comment>
<dbReference type="EMBL" id="JAACJP010000032">
    <property type="protein sequence ID" value="KAF5375732.1"/>
    <property type="molecule type" value="Genomic_DNA"/>
</dbReference>